<evidence type="ECO:0000256" key="5">
    <source>
        <dbReference type="SAM" id="MobiDB-lite"/>
    </source>
</evidence>
<evidence type="ECO:0000256" key="3">
    <source>
        <dbReference type="ARBA" id="ARBA00022989"/>
    </source>
</evidence>
<proteinExistence type="predicted"/>
<dbReference type="KEGG" id="aqu:100635920"/>
<reference evidence="7" key="2">
    <citation type="submission" date="2017-05" db="UniProtKB">
        <authorList>
            <consortium name="EnsemblMetazoa"/>
        </authorList>
    </citation>
    <scope>IDENTIFICATION</scope>
</reference>
<feature type="transmembrane region" description="Helical" evidence="6">
    <location>
        <begin position="495"/>
        <end position="514"/>
    </location>
</feature>
<feature type="region of interest" description="Disordered" evidence="5">
    <location>
        <begin position="1"/>
        <end position="38"/>
    </location>
</feature>
<evidence type="ECO:0000256" key="6">
    <source>
        <dbReference type="SAM" id="Phobius"/>
    </source>
</evidence>
<evidence type="ECO:0008006" key="9">
    <source>
        <dbReference type="Google" id="ProtNLM"/>
    </source>
</evidence>
<reference evidence="8" key="1">
    <citation type="journal article" date="2010" name="Nature">
        <title>The Amphimedon queenslandica genome and the evolution of animal complexity.</title>
        <authorList>
            <person name="Srivastava M."/>
            <person name="Simakov O."/>
            <person name="Chapman J."/>
            <person name="Fahey B."/>
            <person name="Gauthier M.E."/>
            <person name="Mitros T."/>
            <person name="Richards G.S."/>
            <person name="Conaco C."/>
            <person name="Dacre M."/>
            <person name="Hellsten U."/>
            <person name="Larroux C."/>
            <person name="Putnam N.H."/>
            <person name="Stanke M."/>
            <person name="Adamska M."/>
            <person name="Darling A."/>
            <person name="Degnan S.M."/>
            <person name="Oakley T.H."/>
            <person name="Plachetzki D.C."/>
            <person name="Zhai Y."/>
            <person name="Adamski M."/>
            <person name="Calcino A."/>
            <person name="Cummins S.F."/>
            <person name="Goodstein D.M."/>
            <person name="Harris C."/>
            <person name="Jackson D.J."/>
            <person name="Leys S.P."/>
            <person name="Shu S."/>
            <person name="Woodcroft B.J."/>
            <person name="Vervoort M."/>
            <person name="Kosik K.S."/>
            <person name="Manning G."/>
            <person name="Degnan B.M."/>
            <person name="Rokhsar D.S."/>
        </authorList>
    </citation>
    <scope>NUCLEOTIDE SEQUENCE [LARGE SCALE GENOMIC DNA]</scope>
</reference>
<dbReference type="InterPro" id="IPR050598">
    <property type="entry name" value="AminoAcid_Transporter"/>
</dbReference>
<accession>A0A1X7TFR5</accession>
<dbReference type="GO" id="GO:0015179">
    <property type="term" value="F:L-amino acid transmembrane transporter activity"/>
    <property type="evidence" value="ECO:0007669"/>
    <property type="project" value="TreeGrafter"/>
</dbReference>
<dbReference type="PANTHER" id="PTHR11785:SF512">
    <property type="entry name" value="SOBREMESA, ISOFORM B"/>
    <property type="match status" value="1"/>
</dbReference>
<dbReference type="PIRSF" id="PIRSF006060">
    <property type="entry name" value="AA_transporter"/>
    <property type="match status" value="1"/>
</dbReference>
<feature type="transmembrane region" description="Helical" evidence="6">
    <location>
        <begin position="208"/>
        <end position="226"/>
    </location>
</feature>
<protein>
    <recommendedName>
        <fullName evidence="9">Amino acid permease/ SLC12A domain-containing protein</fullName>
    </recommendedName>
</protein>
<feature type="transmembrane region" description="Helical" evidence="6">
    <location>
        <begin position="439"/>
        <end position="456"/>
    </location>
</feature>
<keyword evidence="3 6" id="KW-1133">Transmembrane helix</keyword>
<organism evidence="7">
    <name type="scientific">Amphimedon queenslandica</name>
    <name type="common">Sponge</name>
    <dbReference type="NCBI Taxonomy" id="400682"/>
    <lineage>
        <taxon>Eukaryota</taxon>
        <taxon>Metazoa</taxon>
        <taxon>Porifera</taxon>
        <taxon>Demospongiae</taxon>
        <taxon>Heteroscleromorpha</taxon>
        <taxon>Haplosclerida</taxon>
        <taxon>Niphatidae</taxon>
        <taxon>Amphimedon</taxon>
    </lineage>
</organism>
<feature type="transmembrane region" description="Helical" evidence="6">
    <location>
        <begin position="468"/>
        <end position="489"/>
    </location>
</feature>
<dbReference type="Pfam" id="PF13520">
    <property type="entry name" value="AA_permease_2"/>
    <property type="match status" value="2"/>
</dbReference>
<comment type="subcellular location">
    <subcellularLocation>
        <location evidence="1">Membrane</location>
        <topology evidence="1">Multi-pass membrane protein</topology>
    </subcellularLocation>
</comment>
<dbReference type="OrthoDB" id="10062876at2759"/>
<evidence type="ECO:0000256" key="2">
    <source>
        <dbReference type="ARBA" id="ARBA00022692"/>
    </source>
</evidence>
<evidence type="ECO:0000256" key="4">
    <source>
        <dbReference type="ARBA" id="ARBA00023136"/>
    </source>
</evidence>
<sequence length="557" mass="61106">MSSSSEKEDQDREDGVLLDSDEPQAQDDKREGGKGEEGGLKKELSLFNSVTFVVGSIVGSGIYITASNTVKYSGSIGLSLVMWLLGSLVAVAGGLSYMEIATLIPSSGGDYAYLREMYSFGRRGERKRERRGEEETRGEEDLTLKDGDGEGFFVTFGSLLGFLFGWSTVVLIRPASNAVQLLTFGKYFSHALLLVGGIWGGATSELVTILAVISGIILTLINIFSVKLTAHIMNISGIAKISCMIFISCIGVWTYAKGDYSDNFDNVFDGTSTCIGDISLALYSVLWTYDGWNSLIYTVEETKNAEKNLPKGILIGVPIVTVCYLFVNWSYYISLNKHEILSSEATALTLGNVTLGSIGVLLISVSVSISTLGTGLIGMYSGSRVAYVLARDGSLMNTFSGLHNQWNTPIQAILLQSILTLLYVLVGNIGHIINGLSPVMWLFYCLSFIGLLIMRYTKRNIKRPFKVWTPVPMVMICSALFLITVPLVFVSGERWYILLGLILVLTGAPVYLLLVHNKYRPAVFTRISSMITDVSNKIFYTSSFNNTEDITIEYSYQ</sequence>
<evidence type="ECO:0000256" key="1">
    <source>
        <dbReference type="ARBA" id="ARBA00004141"/>
    </source>
</evidence>
<dbReference type="Proteomes" id="UP000007879">
    <property type="component" value="Unassembled WGS sequence"/>
</dbReference>
<feature type="transmembrane region" description="Helical" evidence="6">
    <location>
        <begin position="238"/>
        <end position="256"/>
    </location>
</feature>
<feature type="compositionally biased region" description="Basic and acidic residues" evidence="5">
    <location>
        <begin position="1"/>
        <end position="15"/>
    </location>
</feature>
<dbReference type="Gene3D" id="1.20.1740.10">
    <property type="entry name" value="Amino acid/polyamine transporter I"/>
    <property type="match status" value="1"/>
</dbReference>
<feature type="transmembrane region" description="Helical" evidence="6">
    <location>
        <begin position="152"/>
        <end position="172"/>
    </location>
</feature>
<dbReference type="STRING" id="400682.A0A1X7TFR5"/>
<dbReference type="InParanoid" id="A0A1X7TFR5"/>
<keyword evidence="2 6" id="KW-0812">Transmembrane</keyword>
<feature type="transmembrane region" description="Helical" evidence="6">
    <location>
        <begin position="46"/>
        <end position="66"/>
    </location>
</feature>
<gene>
    <name evidence="7" type="primary">100635920</name>
</gene>
<dbReference type="PANTHER" id="PTHR11785">
    <property type="entry name" value="AMINO ACID TRANSPORTER"/>
    <property type="match status" value="1"/>
</dbReference>
<dbReference type="AlphaFoldDB" id="A0A1X7TFR5"/>
<feature type="transmembrane region" description="Helical" evidence="6">
    <location>
        <begin position="78"/>
        <end position="98"/>
    </location>
</feature>
<feature type="transmembrane region" description="Helical" evidence="6">
    <location>
        <begin position="184"/>
        <end position="202"/>
    </location>
</feature>
<evidence type="ECO:0000313" key="7">
    <source>
        <dbReference type="EnsemblMetazoa" id="Aqu2.1.13513_001"/>
    </source>
</evidence>
<dbReference type="eggNOG" id="KOG1287">
    <property type="taxonomic scope" value="Eukaryota"/>
</dbReference>
<keyword evidence="4 6" id="KW-0472">Membrane</keyword>
<feature type="transmembrane region" description="Helical" evidence="6">
    <location>
        <begin position="313"/>
        <end position="333"/>
    </location>
</feature>
<evidence type="ECO:0000313" key="8">
    <source>
        <dbReference type="Proteomes" id="UP000007879"/>
    </source>
</evidence>
<name>A0A1X7TFR5_AMPQE</name>
<dbReference type="FunCoup" id="A0A1X7TFR5">
    <property type="interactions" value="328"/>
</dbReference>
<dbReference type="EnsemblMetazoa" id="Aqu2.1.13513_001">
    <property type="protein sequence ID" value="Aqu2.1.13513_001"/>
    <property type="gene ID" value="Aqu2.1.13513"/>
</dbReference>
<keyword evidence="8" id="KW-1185">Reference proteome</keyword>
<dbReference type="InterPro" id="IPR002293">
    <property type="entry name" value="AA/rel_permease1"/>
</dbReference>
<feature type="compositionally biased region" description="Basic and acidic residues" evidence="5">
    <location>
        <begin position="26"/>
        <end position="38"/>
    </location>
</feature>
<dbReference type="EnsemblMetazoa" id="XM_003390583.2">
    <property type="protein sequence ID" value="XP_003390631.1"/>
    <property type="gene ID" value="LOC100635920"/>
</dbReference>
<dbReference type="GO" id="GO:0016020">
    <property type="term" value="C:membrane"/>
    <property type="evidence" value="ECO:0007669"/>
    <property type="project" value="UniProtKB-SubCell"/>
</dbReference>